<dbReference type="RefSeq" id="WP_004830783.1">
    <property type="nucleotide sequence ID" value="NZ_KB849468.1"/>
</dbReference>
<proteinExistence type="predicted"/>
<evidence type="ECO:0000313" key="1">
    <source>
        <dbReference type="EMBL" id="ENV21875.1"/>
    </source>
</evidence>
<comment type="caution">
    <text evidence="1">The sequence shown here is derived from an EMBL/GenBank/DDBJ whole genome shotgun (WGS) entry which is preliminary data.</text>
</comment>
<evidence type="ECO:0000313" key="2">
    <source>
        <dbReference type="Proteomes" id="UP000013270"/>
    </source>
</evidence>
<dbReference type="Proteomes" id="UP000013270">
    <property type="component" value="Unassembled WGS sequence"/>
</dbReference>
<protein>
    <submittedName>
        <fullName evidence="1">Uncharacterized protein</fullName>
    </submittedName>
</protein>
<dbReference type="HOGENOM" id="CLU_174531_0_0_6"/>
<reference evidence="1 2" key="1">
    <citation type="submission" date="2013-02" db="EMBL/GenBank/DDBJ databases">
        <title>The Genome Sequence of Acinetobacter bereziniae NIPH 3.</title>
        <authorList>
            <consortium name="The Broad Institute Genome Sequencing Platform"/>
            <consortium name="The Broad Institute Genome Sequencing Center for Infectious Disease"/>
            <person name="Cerqueira G."/>
            <person name="Feldgarden M."/>
            <person name="Courvalin P."/>
            <person name="Perichon B."/>
            <person name="Grillot-Courvalin C."/>
            <person name="Clermont D."/>
            <person name="Rocha E."/>
            <person name="Yoon E.-J."/>
            <person name="Nemec A."/>
            <person name="Walker B."/>
            <person name="Young S.K."/>
            <person name="Zeng Q."/>
            <person name="Gargeya S."/>
            <person name="Fitzgerald M."/>
            <person name="Haas B."/>
            <person name="Abouelleil A."/>
            <person name="Alvarado L."/>
            <person name="Arachchi H.M."/>
            <person name="Berlin A.M."/>
            <person name="Chapman S.B."/>
            <person name="Dewar J."/>
            <person name="Goldberg J."/>
            <person name="Griggs A."/>
            <person name="Gujja S."/>
            <person name="Hansen M."/>
            <person name="Howarth C."/>
            <person name="Imamovic A."/>
            <person name="Larimer J."/>
            <person name="McCowan C."/>
            <person name="Murphy C."/>
            <person name="Neiman D."/>
            <person name="Pearson M."/>
            <person name="Priest M."/>
            <person name="Roberts A."/>
            <person name="Saif S."/>
            <person name="Shea T."/>
            <person name="Sisk P."/>
            <person name="Sykes S."/>
            <person name="Wortman J."/>
            <person name="Nusbaum C."/>
            <person name="Birren B."/>
        </authorList>
    </citation>
    <scope>NUCLEOTIDE SEQUENCE [LARGE SCALE GENOMIC DNA]</scope>
    <source>
        <strain evidence="1 2">NIPH 3</strain>
    </source>
</reference>
<dbReference type="EMBL" id="APPK01000036">
    <property type="protein sequence ID" value="ENV21875.1"/>
    <property type="molecule type" value="Genomic_DNA"/>
</dbReference>
<accession>N8YRJ0</accession>
<name>N8YRJ0_ACIBZ</name>
<dbReference type="AlphaFoldDB" id="N8YRJ0"/>
<sequence length="108" mass="12243">MSHVALLRAILLYFCQIVACDVVAMSTQIIFKDQQEFIQSAFNKIAQIVSEHGQPCLEAFVPAFSTEQCLEHLALVASDWAYDYSVIDVYAQLYKQSNQELKEEMGDC</sequence>
<dbReference type="PATRIC" id="fig|1217651.3.peg.2231"/>
<organism evidence="1 2">
    <name type="scientific">Acinetobacter bereziniae NIPH 3</name>
    <dbReference type="NCBI Taxonomy" id="1217651"/>
    <lineage>
        <taxon>Bacteria</taxon>
        <taxon>Pseudomonadati</taxon>
        <taxon>Pseudomonadota</taxon>
        <taxon>Gammaproteobacteria</taxon>
        <taxon>Moraxellales</taxon>
        <taxon>Moraxellaceae</taxon>
        <taxon>Acinetobacter</taxon>
    </lineage>
</organism>
<gene>
    <name evidence="1" type="ORF">F963_02268</name>
</gene>